<keyword evidence="1" id="KW-1133">Transmembrane helix</keyword>
<feature type="transmembrane region" description="Helical" evidence="1">
    <location>
        <begin position="142"/>
        <end position="162"/>
    </location>
</feature>
<dbReference type="GeneID" id="73289271"/>
<dbReference type="KEGG" id="sawl:NGM29_04455"/>
<feature type="transmembrane region" description="Helical" evidence="1">
    <location>
        <begin position="116"/>
        <end position="136"/>
    </location>
</feature>
<reference evidence="2" key="1">
    <citation type="submission" date="2022-06" db="EMBL/GenBank/DDBJ databases">
        <title>Diverse halophilic archaea isolated from saline environments.</title>
        <authorList>
            <person name="Cui H.-L."/>
        </authorList>
    </citation>
    <scope>NUCLEOTIDE SEQUENCE</scope>
    <source>
        <strain evidence="2">WLHS1</strain>
    </source>
</reference>
<feature type="transmembrane region" description="Helical" evidence="1">
    <location>
        <begin position="6"/>
        <end position="26"/>
    </location>
</feature>
<dbReference type="Proteomes" id="UP001056855">
    <property type="component" value="Chromosome"/>
</dbReference>
<proteinExistence type="predicted"/>
<feature type="transmembrane region" description="Helical" evidence="1">
    <location>
        <begin position="74"/>
        <end position="95"/>
    </location>
</feature>
<evidence type="ECO:0000313" key="2">
    <source>
        <dbReference type="EMBL" id="UTF54530.1"/>
    </source>
</evidence>
<keyword evidence="3" id="KW-1185">Reference proteome</keyword>
<organism evidence="2 3">
    <name type="scientific">Natronosalvus rutilus</name>
    <dbReference type="NCBI Taxonomy" id="2953753"/>
    <lineage>
        <taxon>Archaea</taxon>
        <taxon>Methanobacteriati</taxon>
        <taxon>Methanobacteriota</taxon>
        <taxon>Stenosarchaea group</taxon>
        <taxon>Halobacteria</taxon>
        <taxon>Halobacteriales</taxon>
        <taxon>Natrialbaceae</taxon>
        <taxon>Natronosalvus</taxon>
    </lineage>
</organism>
<dbReference type="AlphaFoldDB" id="A0A9E7NCP1"/>
<dbReference type="EMBL" id="CP100355">
    <property type="protein sequence ID" value="UTF54530.1"/>
    <property type="molecule type" value="Genomic_DNA"/>
</dbReference>
<sequence>MVVDPGAAIVGLVGVGCLALALASLRHGSWIRRAYGTGPVDDTSARANALVMGVAGASMLAVAVAIDLELPERAVGTAAILGTSALCIGVGWAVRRYDRRDLLTTPNVDRETGKRLGTAAMLCGVLVLPLAGALWLEVDAGLVVLLATGAGLASLLSIGIAYR</sequence>
<name>A0A9E7NCP1_9EURY</name>
<feature type="transmembrane region" description="Helical" evidence="1">
    <location>
        <begin position="47"/>
        <end position="68"/>
    </location>
</feature>
<accession>A0A9E7NCP1</accession>
<protein>
    <submittedName>
        <fullName evidence="2">Uncharacterized protein</fullName>
    </submittedName>
</protein>
<gene>
    <name evidence="2" type="ORF">NGM29_04455</name>
</gene>
<keyword evidence="1" id="KW-0472">Membrane</keyword>
<evidence type="ECO:0000256" key="1">
    <source>
        <dbReference type="SAM" id="Phobius"/>
    </source>
</evidence>
<dbReference type="RefSeq" id="WP_254159204.1">
    <property type="nucleotide sequence ID" value="NZ_CP100355.1"/>
</dbReference>
<keyword evidence="1" id="KW-0812">Transmembrane</keyword>
<evidence type="ECO:0000313" key="3">
    <source>
        <dbReference type="Proteomes" id="UP001056855"/>
    </source>
</evidence>